<dbReference type="EMBL" id="JBFRYC010000003">
    <property type="protein sequence ID" value="MEX1661257.1"/>
    <property type="molecule type" value="Genomic_DNA"/>
</dbReference>
<dbReference type="PROSITE" id="PS51257">
    <property type="entry name" value="PROKAR_LIPOPROTEIN"/>
    <property type="match status" value="1"/>
</dbReference>
<keyword evidence="1" id="KW-0378">Hydrolase</keyword>
<dbReference type="InterPro" id="IPR014586">
    <property type="entry name" value="UCP033909"/>
</dbReference>
<keyword evidence="2" id="KW-1185">Reference proteome</keyword>
<evidence type="ECO:0000313" key="2">
    <source>
        <dbReference type="Proteomes" id="UP001557465"/>
    </source>
</evidence>
<dbReference type="PANTHER" id="PTHR36513:SF1">
    <property type="entry name" value="TRANSMEMBRANE PROTEIN"/>
    <property type="match status" value="1"/>
</dbReference>
<name>A0ABV3TJ02_9RHOB</name>
<dbReference type="PANTHER" id="PTHR36513">
    <property type="entry name" value="ABC TRANSMEMBRANE TYPE-1 DOMAIN-CONTAINING PROTEIN"/>
    <property type="match status" value="1"/>
</dbReference>
<dbReference type="InterPro" id="IPR029058">
    <property type="entry name" value="AB_hydrolase_fold"/>
</dbReference>
<dbReference type="RefSeq" id="WP_295530853.1">
    <property type="nucleotide sequence ID" value="NZ_JBFRYC010000003.1"/>
</dbReference>
<dbReference type="Proteomes" id="UP001557465">
    <property type="component" value="Unassembled WGS sequence"/>
</dbReference>
<dbReference type="Gene3D" id="3.40.50.1820">
    <property type="entry name" value="alpha/beta hydrolase"/>
    <property type="match status" value="1"/>
</dbReference>
<dbReference type="InterPro" id="IPR010297">
    <property type="entry name" value="DUF900_hydrolase"/>
</dbReference>
<dbReference type="Pfam" id="PF05990">
    <property type="entry name" value="DUF900"/>
    <property type="match status" value="1"/>
</dbReference>
<dbReference type="PIRSF" id="PIRSF033909">
    <property type="entry name" value="UCP033909"/>
    <property type="match status" value="1"/>
</dbReference>
<dbReference type="GO" id="GO:0016787">
    <property type="term" value="F:hydrolase activity"/>
    <property type="evidence" value="ECO:0007669"/>
    <property type="project" value="UniProtKB-KW"/>
</dbReference>
<organism evidence="1 2">
    <name type="scientific">Thioclava arctica</name>
    <dbReference type="NCBI Taxonomy" id="3238301"/>
    <lineage>
        <taxon>Bacteria</taxon>
        <taxon>Pseudomonadati</taxon>
        <taxon>Pseudomonadota</taxon>
        <taxon>Alphaproteobacteria</taxon>
        <taxon>Rhodobacterales</taxon>
        <taxon>Paracoccaceae</taxon>
        <taxon>Thioclava</taxon>
    </lineage>
</organism>
<sequence length="364" mass="39479">MLRVLIVMVLVVLAGCAPRGRLAYLAQPSPEARTIFVGSTRAPNPETGQPFGTERSFDLRLAKFDVATPPDHQSGTIDYPKDGQPADPQTQFMVSSAQIDMSQNAFRRDLRAALARQNGQAVVFVHGFNNDFSEGLYRMAQLGTDFDLPGVFVHYSWPSRAHVLGYAYDRDSALFARDGLSELLEDLQAAGARQILLIGHSLGAQLTMEVLRQEALGHDQSLLRDINGVILISPDIAVDVFLSQAQALKTLPQPFVIFTSQRDRALQLSARLSGAEDRLGDLKDFKRVARYKITIVDVGAFSVGDGHFDLAQSPALIKLLDRAGQVAKVLTGEQIGRTSLASAVILTVDNATQIVLSPLAQSGG</sequence>
<dbReference type="SUPFAM" id="SSF53474">
    <property type="entry name" value="alpha/beta-Hydrolases"/>
    <property type="match status" value="1"/>
</dbReference>
<reference evidence="1 2" key="1">
    <citation type="journal article" date="2011" name="Int. J. Syst. Evol. Microbiol.">
        <title>Zhongshania antarctica gen. nov., sp. nov. and Zhongshania guokunii sp. nov., gammaproteobacteria respectively isolated from coastal attached (fast) ice and surface seawater of the Antarctic.</title>
        <authorList>
            <person name="Li H.J."/>
            <person name="Zhang X.Y."/>
            <person name="Chen C.X."/>
            <person name="Zhang Y.J."/>
            <person name="Gao Z.M."/>
            <person name="Yu Y."/>
            <person name="Chen X.L."/>
            <person name="Chen B."/>
            <person name="Zhang Y.Z."/>
        </authorList>
    </citation>
    <scope>NUCLEOTIDE SEQUENCE [LARGE SCALE GENOMIC DNA]</scope>
    <source>
        <strain evidence="1 2">15-R06ZXC-3</strain>
    </source>
</reference>
<accession>A0ABV3TJ02</accession>
<protein>
    <submittedName>
        <fullName evidence="1">Alpha/beta fold hydrolase</fullName>
    </submittedName>
</protein>
<gene>
    <name evidence="1" type="ORF">AB4874_06280</name>
</gene>
<evidence type="ECO:0000313" key="1">
    <source>
        <dbReference type="EMBL" id="MEX1661257.1"/>
    </source>
</evidence>
<comment type="caution">
    <text evidence="1">The sequence shown here is derived from an EMBL/GenBank/DDBJ whole genome shotgun (WGS) entry which is preliminary data.</text>
</comment>
<proteinExistence type="predicted"/>